<evidence type="ECO:0000313" key="1">
    <source>
        <dbReference type="EMBL" id="KAK8881512.1"/>
    </source>
</evidence>
<organism evidence="1 2">
    <name type="scientific">Tritrichomonas musculus</name>
    <dbReference type="NCBI Taxonomy" id="1915356"/>
    <lineage>
        <taxon>Eukaryota</taxon>
        <taxon>Metamonada</taxon>
        <taxon>Parabasalia</taxon>
        <taxon>Tritrichomonadida</taxon>
        <taxon>Tritrichomonadidae</taxon>
        <taxon>Tritrichomonas</taxon>
    </lineage>
</organism>
<evidence type="ECO:0008006" key="3">
    <source>
        <dbReference type="Google" id="ProtNLM"/>
    </source>
</evidence>
<evidence type="ECO:0000313" key="2">
    <source>
        <dbReference type="Proteomes" id="UP001470230"/>
    </source>
</evidence>
<sequence length="356" mass="42184">MLNQAFPVMYRDKCYMIDPSSLYNSSSKFKELIDSYINQNIDIRNLCLKITNENFSPRNIYNFLRICQNLPNDIQNSEVSEICEIAAMFQAIKIYETSINFLHSNIDKNFLISFDKFNNDHFLEIEQIEQKEHHQIVNFNDLEFDESYEYTQTEDTNNNNYKNNKSDETVYTKKNKSVLYQIKIERLFMKCRRFLFFSGEKILFTAKQKIHQIFIGDGNEIHINDKSKQKRAIITQSTDGFNMVNADDQSIKIIYCRTSPNQFKKKFSLYFDFMHCNSMVHWKPKPFENEEKLKGSYNRQPIHSKKNIILQNKAKHTTFILRKMNKQLYEAECHSTISPIIVFSIALSEIVGPFNI</sequence>
<comment type="caution">
    <text evidence="1">The sequence shown here is derived from an EMBL/GenBank/DDBJ whole genome shotgun (WGS) entry which is preliminary data.</text>
</comment>
<protein>
    <recommendedName>
        <fullName evidence="3">Tubby C-terminal domain-containing protein</fullName>
    </recommendedName>
</protein>
<dbReference type="EMBL" id="JAPFFF010000010">
    <property type="protein sequence ID" value="KAK8881512.1"/>
    <property type="molecule type" value="Genomic_DNA"/>
</dbReference>
<dbReference type="Proteomes" id="UP001470230">
    <property type="component" value="Unassembled WGS sequence"/>
</dbReference>
<reference evidence="1 2" key="1">
    <citation type="submission" date="2024-04" db="EMBL/GenBank/DDBJ databases">
        <title>Tritrichomonas musculus Genome.</title>
        <authorList>
            <person name="Alves-Ferreira E."/>
            <person name="Grigg M."/>
            <person name="Lorenzi H."/>
            <person name="Galac M."/>
        </authorList>
    </citation>
    <scope>NUCLEOTIDE SEQUENCE [LARGE SCALE GENOMIC DNA]</scope>
    <source>
        <strain evidence="1 2">EAF2021</strain>
    </source>
</reference>
<gene>
    <name evidence="1" type="ORF">M9Y10_004249</name>
</gene>
<proteinExistence type="predicted"/>
<keyword evidence="2" id="KW-1185">Reference proteome</keyword>
<name>A0ABR2JRI4_9EUKA</name>
<accession>A0ABR2JRI4</accession>